<keyword evidence="3" id="KW-1185">Reference proteome</keyword>
<feature type="compositionally biased region" description="Basic and acidic residues" evidence="1">
    <location>
        <begin position="19"/>
        <end position="36"/>
    </location>
</feature>
<gene>
    <name evidence="2" type="ORF">MUK42_25474</name>
</gene>
<sequence length="138" mass="14433">VAPSTKLAIASCAPWSTGTRREGPETRVPRPPRPEPGDASPPAERAGTSSPCPRPHRRHRRLCPPHLGSLFPECPTAAETAQAGTAKGSERKQRRSPATQGRPSSWRRAVAFPGPASGAGSGASCLPSRSCRLLVLGS</sequence>
<evidence type="ECO:0000256" key="1">
    <source>
        <dbReference type="SAM" id="MobiDB-lite"/>
    </source>
</evidence>
<name>A0A9E7IHE0_9LILI</name>
<organism evidence="2 3">
    <name type="scientific">Musa troglodytarum</name>
    <name type="common">fe'i banana</name>
    <dbReference type="NCBI Taxonomy" id="320322"/>
    <lineage>
        <taxon>Eukaryota</taxon>
        <taxon>Viridiplantae</taxon>
        <taxon>Streptophyta</taxon>
        <taxon>Embryophyta</taxon>
        <taxon>Tracheophyta</taxon>
        <taxon>Spermatophyta</taxon>
        <taxon>Magnoliopsida</taxon>
        <taxon>Liliopsida</taxon>
        <taxon>Zingiberales</taxon>
        <taxon>Musaceae</taxon>
        <taxon>Musa</taxon>
    </lineage>
</organism>
<evidence type="ECO:0000313" key="3">
    <source>
        <dbReference type="Proteomes" id="UP001055439"/>
    </source>
</evidence>
<dbReference type="Proteomes" id="UP001055439">
    <property type="component" value="Chromosome 9"/>
</dbReference>
<accession>A0A9E7IHE0</accession>
<evidence type="ECO:0000313" key="2">
    <source>
        <dbReference type="EMBL" id="URE49228.1"/>
    </source>
</evidence>
<protein>
    <submittedName>
        <fullName evidence="2">Uncharacterized protein</fullName>
    </submittedName>
</protein>
<feature type="region of interest" description="Disordered" evidence="1">
    <location>
        <begin position="1"/>
        <end position="125"/>
    </location>
</feature>
<dbReference type="AlphaFoldDB" id="A0A9E7IHE0"/>
<feature type="non-terminal residue" evidence="2">
    <location>
        <position position="1"/>
    </location>
</feature>
<dbReference type="EMBL" id="CP097511">
    <property type="protein sequence ID" value="URE49228.1"/>
    <property type="molecule type" value="Genomic_DNA"/>
</dbReference>
<feature type="compositionally biased region" description="Low complexity" evidence="1">
    <location>
        <begin position="111"/>
        <end position="125"/>
    </location>
</feature>
<feature type="compositionally biased region" description="Basic residues" evidence="1">
    <location>
        <begin position="54"/>
        <end position="63"/>
    </location>
</feature>
<proteinExistence type="predicted"/>
<reference evidence="2" key="1">
    <citation type="submission" date="2022-05" db="EMBL/GenBank/DDBJ databases">
        <title>The Musa troglodytarum L. genome provides insights into the mechanism of non-climacteric behaviour and enrichment of carotenoids.</title>
        <authorList>
            <person name="Wang J."/>
        </authorList>
    </citation>
    <scope>NUCLEOTIDE SEQUENCE</scope>
    <source>
        <tissue evidence="2">Leaf</tissue>
    </source>
</reference>